<sequence length="118" mass="13780">MNFTIQNVTIVYGAIELNMRLERMFQLRANDFSTSSIFADNEYLKRAMGSKQFDLSMEIIKLERELNLSQKEAAAILNLPLDRFLKYEAGDRRIPEDRFQKVIDELSDLRDDRNGVLS</sequence>
<dbReference type="Proteomes" id="UP000051248">
    <property type="component" value="Unassembled WGS sequence"/>
</dbReference>
<dbReference type="PATRIC" id="fig|1423775.4.peg.1425"/>
<protein>
    <submittedName>
        <fullName evidence="1">Uncharacterized protein</fullName>
    </submittedName>
</protein>
<dbReference type="Gene3D" id="1.10.260.40">
    <property type="entry name" value="lambda repressor-like DNA-binding domains"/>
    <property type="match status" value="1"/>
</dbReference>
<organism evidence="1 2">
    <name type="scientific">Companilactobacillus nodensis DSM 19682 = JCM 14932 = NBRC 107160</name>
    <dbReference type="NCBI Taxonomy" id="1423775"/>
    <lineage>
        <taxon>Bacteria</taxon>
        <taxon>Bacillati</taxon>
        <taxon>Bacillota</taxon>
        <taxon>Bacilli</taxon>
        <taxon>Lactobacillales</taxon>
        <taxon>Lactobacillaceae</taxon>
        <taxon>Companilactobacillus</taxon>
    </lineage>
</organism>
<dbReference type="RefSeq" id="WP_156408969.1">
    <property type="nucleotide sequence ID" value="NZ_BCWC01000001.1"/>
</dbReference>
<proteinExistence type="predicted"/>
<dbReference type="STRING" id="1423775.FD03_GL001395"/>
<accession>A0A0R1KDR8</accession>
<comment type="caution">
    <text evidence="1">The sequence shown here is derived from an EMBL/GenBank/DDBJ whole genome shotgun (WGS) entry which is preliminary data.</text>
</comment>
<dbReference type="SUPFAM" id="SSF47413">
    <property type="entry name" value="lambda repressor-like DNA-binding domains"/>
    <property type="match status" value="1"/>
</dbReference>
<evidence type="ECO:0000313" key="1">
    <source>
        <dbReference type="EMBL" id="KRK79033.1"/>
    </source>
</evidence>
<keyword evidence="2" id="KW-1185">Reference proteome</keyword>
<reference evidence="1 2" key="1">
    <citation type="journal article" date="2015" name="Genome Announc.">
        <title>Expanding the biotechnology potential of lactobacilli through comparative genomics of 213 strains and associated genera.</title>
        <authorList>
            <person name="Sun Z."/>
            <person name="Harris H.M."/>
            <person name="McCann A."/>
            <person name="Guo C."/>
            <person name="Argimon S."/>
            <person name="Zhang W."/>
            <person name="Yang X."/>
            <person name="Jeffery I.B."/>
            <person name="Cooney J.C."/>
            <person name="Kagawa T.F."/>
            <person name="Liu W."/>
            <person name="Song Y."/>
            <person name="Salvetti E."/>
            <person name="Wrobel A."/>
            <person name="Rasinkangas P."/>
            <person name="Parkhill J."/>
            <person name="Rea M.C."/>
            <person name="O'Sullivan O."/>
            <person name="Ritari J."/>
            <person name="Douillard F.P."/>
            <person name="Paul Ross R."/>
            <person name="Yang R."/>
            <person name="Briner A.E."/>
            <person name="Felis G.E."/>
            <person name="de Vos W.M."/>
            <person name="Barrangou R."/>
            <person name="Klaenhammer T.R."/>
            <person name="Caufield P.W."/>
            <person name="Cui Y."/>
            <person name="Zhang H."/>
            <person name="O'Toole P.W."/>
        </authorList>
    </citation>
    <scope>NUCLEOTIDE SEQUENCE [LARGE SCALE GENOMIC DNA]</scope>
    <source>
        <strain evidence="1 2">DSM 19682</strain>
    </source>
</reference>
<gene>
    <name evidence="1" type="ORF">FD03_GL001395</name>
</gene>
<dbReference type="AlphaFoldDB" id="A0A0R1KDR8"/>
<name>A0A0R1KDR8_9LACO</name>
<dbReference type="CDD" id="cd00093">
    <property type="entry name" value="HTH_XRE"/>
    <property type="match status" value="1"/>
</dbReference>
<dbReference type="InterPro" id="IPR001387">
    <property type="entry name" value="Cro/C1-type_HTH"/>
</dbReference>
<dbReference type="EMBL" id="AZDZ01000019">
    <property type="protein sequence ID" value="KRK79033.1"/>
    <property type="molecule type" value="Genomic_DNA"/>
</dbReference>
<dbReference type="InterPro" id="IPR010982">
    <property type="entry name" value="Lambda_DNA-bd_dom_sf"/>
</dbReference>
<dbReference type="GO" id="GO:0003677">
    <property type="term" value="F:DNA binding"/>
    <property type="evidence" value="ECO:0007669"/>
    <property type="project" value="InterPro"/>
</dbReference>
<dbReference type="OrthoDB" id="2293038at2"/>
<evidence type="ECO:0000313" key="2">
    <source>
        <dbReference type="Proteomes" id="UP000051248"/>
    </source>
</evidence>